<dbReference type="InterPro" id="IPR000192">
    <property type="entry name" value="Aminotrans_V_dom"/>
</dbReference>
<comment type="caution">
    <text evidence="9">The sequence shown here is derived from an EMBL/GenBank/DDBJ whole genome shotgun (WGS) entry which is preliminary data.</text>
</comment>
<evidence type="ECO:0000256" key="5">
    <source>
        <dbReference type="PIRSR" id="PIRSR000524-50"/>
    </source>
</evidence>
<dbReference type="EMBL" id="MFAF01000028">
    <property type="protein sequence ID" value="OGD78702.1"/>
    <property type="molecule type" value="Genomic_DNA"/>
</dbReference>
<gene>
    <name evidence="9" type="ORF">A2Y64_05580</name>
</gene>
<dbReference type="AlphaFoldDB" id="A0A1F5FGM6"/>
<evidence type="ECO:0000256" key="2">
    <source>
        <dbReference type="ARBA" id="ARBA00009236"/>
    </source>
</evidence>
<keyword evidence="3 5" id="KW-0663">Pyridoxal phosphate</keyword>
<evidence type="ECO:0000256" key="7">
    <source>
        <dbReference type="RuleBase" id="RU004504"/>
    </source>
</evidence>
<dbReference type="InterPro" id="IPR024169">
    <property type="entry name" value="SP_NH2Trfase/AEP_transaminase"/>
</dbReference>
<evidence type="ECO:0000313" key="9">
    <source>
        <dbReference type="EMBL" id="OGD78702.1"/>
    </source>
</evidence>
<dbReference type="PANTHER" id="PTHR21152">
    <property type="entry name" value="AMINOTRANSFERASE CLASS V"/>
    <property type="match status" value="1"/>
</dbReference>
<protein>
    <recommendedName>
        <fullName evidence="8">Aminotransferase class V domain-containing protein</fullName>
    </recommendedName>
</protein>
<dbReference type="PROSITE" id="PS00595">
    <property type="entry name" value="AA_TRANSFER_CLASS_5"/>
    <property type="match status" value="1"/>
</dbReference>
<dbReference type="InterPro" id="IPR015422">
    <property type="entry name" value="PyrdxlP-dep_Trfase_small"/>
</dbReference>
<dbReference type="Proteomes" id="UP000177187">
    <property type="component" value="Unassembled WGS sequence"/>
</dbReference>
<dbReference type="STRING" id="1817816.A2Y64_05580"/>
<reference evidence="9 10" key="1">
    <citation type="journal article" date="2016" name="Nat. Commun.">
        <title>Thousands of microbial genomes shed light on interconnected biogeochemical processes in an aquifer system.</title>
        <authorList>
            <person name="Anantharaman K."/>
            <person name="Brown C.T."/>
            <person name="Hug L.A."/>
            <person name="Sharon I."/>
            <person name="Castelle C.J."/>
            <person name="Probst A.J."/>
            <person name="Thomas B.C."/>
            <person name="Singh A."/>
            <person name="Wilkins M.J."/>
            <person name="Karaoz U."/>
            <person name="Brodie E.L."/>
            <person name="Williams K.H."/>
            <person name="Hubbard S.S."/>
            <person name="Banfield J.F."/>
        </authorList>
    </citation>
    <scope>NUCLEOTIDE SEQUENCE [LARGE SCALE GENOMIC DNA]</scope>
</reference>
<name>A0A1F5FGM6_9BACT</name>
<accession>A0A1F5FGM6</accession>
<dbReference type="InterPro" id="IPR020578">
    <property type="entry name" value="Aminotrans_V_PyrdxlP_BS"/>
</dbReference>
<proteinExistence type="inferred from homology"/>
<dbReference type="InterPro" id="IPR015421">
    <property type="entry name" value="PyrdxlP-dep_Trfase_major"/>
</dbReference>
<dbReference type="InterPro" id="IPR015424">
    <property type="entry name" value="PyrdxlP-dep_Trfase"/>
</dbReference>
<dbReference type="PANTHER" id="PTHR21152:SF40">
    <property type="entry name" value="ALANINE--GLYOXYLATE AMINOTRANSFERASE"/>
    <property type="match status" value="1"/>
</dbReference>
<dbReference type="Gene3D" id="3.40.640.10">
    <property type="entry name" value="Type I PLP-dependent aspartate aminotransferase-like (Major domain)"/>
    <property type="match status" value="1"/>
</dbReference>
<dbReference type="SUPFAM" id="SSF53383">
    <property type="entry name" value="PLP-dependent transferases"/>
    <property type="match status" value="1"/>
</dbReference>
<evidence type="ECO:0000256" key="4">
    <source>
        <dbReference type="PIRSR" id="PIRSR000524-1"/>
    </source>
</evidence>
<feature type="domain" description="Aminotransferase class V" evidence="8">
    <location>
        <begin position="26"/>
        <end position="322"/>
    </location>
</feature>
<organism evidence="9 10">
    <name type="scientific">Candidatus Coatesbacteria bacterium RBG_13_66_14</name>
    <dbReference type="NCBI Taxonomy" id="1817816"/>
    <lineage>
        <taxon>Bacteria</taxon>
        <taxon>Candidatus Coatesiibacteriota</taxon>
    </lineage>
</organism>
<dbReference type="PIRSF" id="PIRSF000524">
    <property type="entry name" value="SPT"/>
    <property type="match status" value="1"/>
</dbReference>
<dbReference type="GO" id="GO:0008453">
    <property type="term" value="F:alanine-glyoxylate transaminase activity"/>
    <property type="evidence" value="ECO:0007669"/>
    <property type="project" value="TreeGrafter"/>
</dbReference>
<dbReference type="GO" id="GO:0004760">
    <property type="term" value="F:L-serine-pyruvate transaminase activity"/>
    <property type="evidence" value="ECO:0007669"/>
    <property type="project" value="TreeGrafter"/>
</dbReference>
<dbReference type="GO" id="GO:0019265">
    <property type="term" value="P:glycine biosynthetic process, by transamination of glyoxylate"/>
    <property type="evidence" value="ECO:0007669"/>
    <property type="project" value="TreeGrafter"/>
</dbReference>
<sequence>MHKKLFIPGPVEVTPESLHDMAVPMVGHRSKDYEKIHAFCVDNVKKVLYTDKFIWIGTCSSTGLMEGAVLNLCKKKVLTVVVGAFSDRWHTIATANGKESERLDYEWGKAAKPEDIDKKLATGGFDLVTVVFNETSTGVMSPLKAITDVVKKYPDVILAVDAVSGMAAAKIEVDAWGIDYILAGTQKAWSLPPGLAVAAVSDRCFERAETVSNRGFYFDLLSAREYAAGKRTNQTPSTPVISLVYALGKQAERYSKDLEAHWAKHVEMAKLVCEWAKSRGFELFPEPGYESLSLTCITNTKGISVADLNSELGKRGYSLSNGYGKLKEKTFRIAHMGTMTLPEVRDLLLNVDDILGYK</sequence>
<evidence type="ECO:0000256" key="6">
    <source>
        <dbReference type="RuleBase" id="RU004075"/>
    </source>
</evidence>
<evidence type="ECO:0000256" key="3">
    <source>
        <dbReference type="ARBA" id="ARBA00022898"/>
    </source>
</evidence>
<dbReference type="Pfam" id="PF00266">
    <property type="entry name" value="Aminotran_5"/>
    <property type="match status" value="1"/>
</dbReference>
<feature type="modified residue" description="N6-(pyridoxal phosphate)lysine" evidence="5">
    <location>
        <position position="187"/>
    </location>
</feature>
<comment type="similarity">
    <text evidence="2 6">Belongs to the class-V pyridoxal-phosphate-dependent aminotransferase family.</text>
</comment>
<evidence type="ECO:0000313" key="10">
    <source>
        <dbReference type="Proteomes" id="UP000177187"/>
    </source>
</evidence>
<feature type="binding site" evidence="4">
    <location>
        <position position="332"/>
    </location>
    <ligand>
        <name>substrate</name>
    </ligand>
</feature>
<comment type="cofactor">
    <cofactor evidence="1 5 7">
        <name>pyridoxal 5'-phosphate</name>
        <dbReference type="ChEBI" id="CHEBI:597326"/>
    </cofactor>
</comment>
<dbReference type="Gene3D" id="3.90.1150.10">
    <property type="entry name" value="Aspartate Aminotransferase, domain 1"/>
    <property type="match status" value="1"/>
</dbReference>
<evidence type="ECO:0000259" key="8">
    <source>
        <dbReference type="Pfam" id="PF00266"/>
    </source>
</evidence>
<evidence type="ECO:0000256" key="1">
    <source>
        <dbReference type="ARBA" id="ARBA00001933"/>
    </source>
</evidence>